<organism evidence="2 3">
    <name type="scientific">Terribacillus halophilus</name>
    <dbReference type="NCBI Taxonomy" id="361279"/>
    <lineage>
        <taxon>Bacteria</taxon>
        <taxon>Bacillati</taxon>
        <taxon>Bacillota</taxon>
        <taxon>Bacilli</taxon>
        <taxon>Bacillales</taxon>
        <taxon>Bacillaceae</taxon>
        <taxon>Terribacillus</taxon>
    </lineage>
</organism>
<reference evidence="3" key="1">
    <citation type="submission" date="2016-10" db="EMBL/GenBank/DDBJ databases">
        <authorList>
            <person name="Varghese N."/>
            <person name="Submissions S."/>
        </authorList>
    </citation>
    <scope>NUCLEOTIDE SEQUENCE [LARGE SCALE GENOMIC DNA]</scope>
    <source>
        <strain evidence="3">DSM 21620</strain>
    </source>
</reference>
<gene>
    <name evidence="2" type="ORF">SAMN05421663_11411</name>
</gene>
<protein>
    <submittedName>
        <fullName evidence="2">Uncharacterized protein</fullName>
    </submittedName>
</protein>
<feature type="transmembrane region" description="Helical" evidence="1">
    <location>
        <begin position="30"/>
        <end position="52"/>
    </location>
</feature>
<dbReference type="RefSeq" id="WP_093728540.1">
    <property type="nucleotide sequence ID" value="NZ_FMZB01000014.1"/>
</dbReference>
<sequence length="60" mass="6920">MTRKTWMYLFIMLSGFAIGIYNNFTNIGTLLLMTVLIAAAVIMILVNISVLLKNRRQKKR</sequence>
<dbReference type="STRING" id="361279.SAMN05421663_11411"/>
<dbReference type="Proteomes" id="UP000198666">
    <property type="component" value="Unassembled WGS sequence"/>
</dbReference>
<keyword evidence="1" id="KW-0472">Membrane</keyword>
<evidence type="ECO:0000313" key="2">
    <source>
        <dbReference type="EMBL" id="SDD57207.1"/>
    </source>
</evidence>
<evidence type="ECO:0000313" key="3">
    <source>
        <dbReference type="Proteomes" id="UP000198666"/>
    </source>
</evidence>
<dbReference type="OrthoDB" id="9902826at2"/>
<evidence type="ECO:0000256" key="1">
    <source>
        <dbReference type="SAM" id="Phobius"/>
    </source>
</evidence>
<keyword evidence="3" id="KW-1185">Reference proteome</keyword>
<feature type="transmembrane region" description="Helical" evidence="1">
    <location>
        <begin position="7"/>
        <end position="24"/>
    </location>
</feature>
<accession>A0A1G6VW48</accession>
<dbReference type="AlphaFoldDB" id="A0A1G6VW48"/>
<proteinExistence type="predicted"/>
<keyword evidence="1" id="KW-1133">Transmembrane helix</keyword>
<dbReference type="EMBL" id="FMZB01000014">
    <property type="protein sequence ID" value="SDD57207.1"/>
    <property type="molecule type" value="Genomic_DNA"/>
</dbReference>
<keyword evidence="1" id="KW-0812">Transmembrane</keyword>
<name>A0A1G6VW48_9BACI</name>